<dbReference type="Proteomes" id="UP000250043">
    <property type="component" value="Unassembled WGS sequence"/>
</dbReference>
<dbReference type="EMBL" id="KV722429">
    <property type="protein sequence ID" value="OCH89342.1"/>
    <property type="molecule type" value="Genomic_DNA"/>
</dbReference>
<gene>
    <name evidence="1" type="ORF">OBBRIDRAFT_28396</name>
</gene>
<reference evidence="1 2" key="1">
    <citation type="submission" date="2016-07" db="EMBL/GenBank/DDBJ databases">
        <title>Draft genome of the white-rot fungus Obba rivulosa 3A-2.</title>
        <authorList>
            <consortium name="DOE Joint Genome Institute"/>
            <person name="Miettinen O."/>
            <person name="Riley R."/>
            <person name="Acob R."/>
            <person name="Barry K."/>
            <person name="Cullen D."/>
            <person name="De Vries R."/>
            <person name="Hainaut M."/>
            <person name="Hatakka A."/>
            <person name="Henrissat B."/>
            <person name="Hilden K."/>
            <person name="Kuo R."/>
            <person name="Labutti K."/>
            <person name="Lipzen A."/>
            <person name="Makela M.R."/>
            <person name="Sandor L."/>
            <person name="Spatafora J.W."/>
            <person name="Grigoriev I.V."/>
            <person name="Hibbett D.S."/>
        </authorList>
    </citation>
    <scope>NUCLEOTIDE SEQUENCE [LARGE SCALE GENOMIC DNA]</scope>
    <source>
        <strain evidence="1 2">3A-2</strain>
    </source>
</reference>
<evidence type="ECO:0000313" key="2">
    <source>
        <dbReference type="Proteomes" id="UP000250043"/>
    </source>
</evidence>
<accession>A0A8E2AWH4</accession>
<sequence>MRQNKIDILLRLRANSNLRETYLTSSSLRVRYESHITCSLLGFLTRIASVSRVSHCRVPTLEPVRLNGRGSPRKIADAAGTVISTVKIACKHLPSRSSAVRSFTAVSYLHGSANSQSQLQCTSIPCTVTDMPDGGREESGIVHLGVLDSKVHRS</sequence>
<keyword evidence="2" id="KW-1185">Reference proteome</keyword>
<dbReference type="AlphaFoldDB" id="A0A8E2AWH4"/>
<organism evidence="1 2">
    <name type="scientific">Obba rivulosa</name>
    <dbReference type="NCBI Taxonomy" id="1052685"/>
    <lineage>
        <taxon>Eukaryota</taxon>
        <taxon>Fungi</taxon>
        <taxon>Dikarya</taxon>
        <taxon>Basidiomycota</taxon>
        <taxon>Agaricomycotina</taxon>
        <taxon>Agaricomycetes</taxon>
        <taxon>Polyporales</taxon>
        <taxon>Gelatoporiaceae</taxon>
        <taxon>Obba</taxon>
    </lineage>
</organism>
<protein>
    <submittedName>
        <fullName evidence="1">Uncharacterized protein</fullName>
    </submittedName>
</protein>
<evidence type="ECO:0000313" key="1">
    <source>
        <dbReference type="EMBL" id="OCH89342.1"/>
    </source>
</evidence>
<name>A0A8E2AWH4_9APHY</name>
<proteinExistence type="predicted"/>